<dbReference type="KEGG" id="swf:E3E12_06560"/>
<protein>
    <recommendedName>
        <fullName evidence="4">Organic solvent tolerance-like N-terminal domain-containing protein</fullName>
    </recommendedName>
</protein>
<feature type="region of interest" description="Disordered" evidence="1">
    <location>
        <begin position="248"/>
        <end position="268"/>
    </location>
</feature>
<evidence type="ECO:0000313" key="3">
    <source>
        <dbReference type="Proteomes" id="UP000318709"/>
    </source>
</evidence>
<keyword evidence="3" id="KW-1185">Reference proteome</keyword>
<proteinExistence type="predicted"/>
<accession>A0A4Y6UBE9</accession>
<organism evidence="2 3">
    <name type="scientific">Formicincola oecophyllae</name>
    <dbReference type="NCBI Taxonomy" id="2558361"/>
    <lineage>
        <taxon>Bacteria</taxon>
        <taxon>Pseudomonadati</taxon>
        <taxon>Pseudomonadota</taxon>
        <taxon>Alphaproteobacteria</taxon>
        <taxon>Acetobacterales</taxon>
        <taxon>Acetobacteraceae</taxon>
        <taxon>Formicincola</taxon>
    </lineage>
</organism>
<sequence length="268" mass="28825">MLIGYLRPKTANPNYHPEPTPEAPDGAPPSNADGADEAPPEGPAPNDAAPDASTDPTGGLELYRIEARSHVHVYNDQDQAWGDHGVYDMDSGLMMMTGDHLRVKTPKDVMTARDLLQYYPKTKVSIGRGEATVTTNDGKRITGDILESIGMTAAQKAARDAQNAREARAARRAGRPFKPDTNTMDRAFAWGHVVVRTPSQVATSDRGVYLFGPELARLAGHVHVTQGQNVNNGAQALVNMKTGISTMLPGRDSPVQGLVIPNESRNNP</sequence>
<dbReference type="Gene3D" id="2.60.450.10">
    <property type="entry name" value="Lipopolysaccharide (LPS) transport protein A like domain"/>
    <property type="match status" value="1"/>
</dbReference>
<evidence type="ECO:0008006" key="4">
    <source>
        <dbReference type="Google" id="ProtNLM"/>
    </source>
</evidence>
<gene>
    <name evidence="2" type="ORF">E3E12_06560</name>
</gene>
<dbReference type="Proteomes" id="UP000318709">
    <property type="component" value="Chromosome"/>
</dbReference>
<dbReference type="EMBL" id="CP038231">
    <property type="protein sequence ID" value="QDH14454.1"/>
    <property type="molecule type" value="Genomic_DNA"/>
</dbReference>
<evidence type="ECO:0000313" key="2">
    <source>
        <dbReference type="EMBL" id="QDH14454.1"/>
    </source>
</evidence>
<name>A0A4Y6UBE9_9PROT</name>
<dbReference type="AlphaFoldDB" id="A0A4Y6UBE9"/>
<reference evidence="2 3" key="1">
    <citation type="submission" date="2019-03" db="EMBL/GenBank/DDBJ databases">
        <title>The complete genome sequence of Swingsia_sp. F3b2 LMG30590(T).</title>
        <authorList>
            <person name="Chua K.-O."/>
            <person name="Chan K.-G."/>
            <person name="See-Too W.-S."/>
        </authorList>
    </citation>
    <scope>NUCLEOTIDE SEQUENCE [LARGE SCALE GENOMIC DNA]</scope>
    <source>
        <strain evidence="2 3">F3b2</strain>
    </source>
</reference>
<feature type="region of interest" description="Disordered" evidence="1">
    <location>
        <begin position="1"/>
        <end position="58"/>
    </location>
</feature>
<dbReference type="OrthoDB" id="8450043at2"/>
<evidence type="ECO:0000256" key="1">
    <source>
        <dbReference type="SAM" id="MobiDB-lite"/>
    </source>
</evidence>